<dbReference type="Gene3D" id="1.20.1270.360">
    <property type="match status" value="1"/>
</dbReference>
<dbReference type="EMBL" id="LT906465">
    <property type="protein sequence ID" value="SNV43932.1"/>
    <property type="molecule type" value="Genomic_DNA"/>
</dbReference>
<dbReference type="KEGG" id="ctak:4412677_01337"/>
<protein>
    <submittedName>
        <fullName evidence="1">Domain of Uncharacterized Function (DUF326)</fullName>
    </submittedName>
</protein>
<sequence length="108" mass="12192">MKNENLIHALGKCINACNYCADACLDEDDVKMMVNCIRTDRVCAEMCSTVTQVLSMNYPNMKDLLLVCIRICEECATECEKHAHHMDHCAECAKACRECAEACKTYMN</sequence>
<evidence type="ECO:0000313" key="2">
    <source>
        <dbReference type="Proteomes" id="UP000215196"/>
    </source>
</evidence>
<dbReference type="RefSeq" id="WP_095071658.1">
    <property type="nucleotide sequence ID" value="NZ_LT906465.1"/>
</dbReference>
<gene>
    <name evidence="1" type="ORF">SAMEA4412677_01337</name>
</gene>
<dbReference type="CDD" id="cd08026">
    <property type="entry name" value="DUF326"/>
    <property type="match status" value="1"/>
</dbReference>
<dbReference type="PANTHER" id="PTHR37310">
    <property type="entry name" value="CYTOPLASMIC PROTEIN-RELATED"/>
    <property type="match status" value="1"/>
</dbReference>
<dbReference type="Proteomes" id="UP000215196">
    <property type="component" value="Chromosome 1"/>
</dbReference>
<evidence type="ECO:0000313" key="1">
    <source>
        <dbReference type="EMBL" id="SNV43932.1"/>
    </source>
</evidence>
<proteinExistence type="predicted"/>
<dbReference type="Pfam" id="PF03860">
    <property type="entry name" value="Csp"/>
    <property type="match status" value="1"/>
</dbReference>
<organism evidence="1 2">
    <name type="scientific">Chryseobacterium taklimakanense</name>
    <dbReference type="NCBI Taxonomy" id="536441"/>
    <lineage>
        <taxon>Bacteria</taxon>
        <taxon>Pseudomonadati</taxon>
        <taxon>Bacteroidota</taxon>
        <taxon>Flavobacteriia</taxon>
        <taxon>Flavobacteriales</taxon>
        <taxon>Weeksellaceae</taxon>
        <taxon>Chryseobacterium group</taxon>
        <taxon>Chryseobacterium</taxon>
    </lineage>
</organism>
<name>A0A239XB83_9FLAO</name>
<reference evidence="1 2" key="1">
    <citation type="submission" date="2017-06" db="EMBL/GenBank/DDBJ databases">
        <authorList>
            <consortium name="Pathogen Informatics"/>
        </authorList>
    </citation>
    <scope>NUCLEOTIDE SEQUENCE [LARGE SCALE GENOMIC DNA]</scope>
    <source>
        <strain evidence="1 2">NCTC13490</strain>
    </source>
</reference>
<dbReference type="AlphaFoldDB" id="A0A239XB83"/>
<keyword evidence="2" id="KW-1185">Reference proteome</keyword>
<dbReference type="PANTHER" id="PTHR37310:SF1">
    <property type="entry name" value="CYTOPLASMIC PROTEIN"/>
    <property type="match status" value="1"/>
</dbReference>
<accession>A0A239XB83</accession>
<dbReference type="InterPro" id="IPR044543">
    <property type="entry name" value="YHJQ-like"/>
</dbReference>
<dbReference type="InterPro" id="IPR005560">
    <property type="entry name" value="Csp_YhjQ"/>
</dbReference>